<proteinExistence type="predicted"/>
<evidence type="ECO:0000313" key="2">
    <source>
        <dbReference type="EMBL" id="MBD7977406.1"/>
    </source>
</evidence>
<dbReference type="SUPFAM" id="SSF53335">
    <property type="entry name" value="S-adenosyl-L-methionine-dependent methyltransferases"/>
    <property type="match status" value="1"/>
</dbReference>
<dbReference type="Gene3D" id="3.40.50.150">
    <property type="entry name" value="Vaccinia Virus protein VP39"/>
    <property type="match status" value="1"/>
</dbReference>
<comment type="caution">
    <text evidence="2">The sequence shown here is derived from an EMBL/GenBank/DDBJ whole genome shotgun (WGS) entry which is preliminary data.</text>
</comment>
<dbReference type="GO" id="GO:0008168">
    <property type="term" value="F:methyltransferase activity"/>
    <property type="evidence" value="ECO:0007669"/>
    <property type="project" value="UniProtKB-KW"/>
</dbReference>
<dbReference type="EMBL" id="JACSQG010000004">
    <property type="protein sequence ID" value="MBD7977406.1"/>
    <property type="molecule type" value="Genomic_DNA"/>
</dbReference>
<dbReference type="CDD" id="cd02440">
    <property type="entry name" value="AdoMet_MTases"/>
    <property type="match status" value="1"/>
</dbReference>
<dbReference type="PANTHER" id="PTHR43861">
    <property type="entry name" value="TRANS-ACONITATE 2-METHYLTRANSFERASE-RELATED"/>
    <property type="match status" value="1"/>
</dbReference>
<dbReference type="RefSeq" id="WP_251836184.1">
    <property type="nucleotide sequence ID" value="NZ_JACSQG010000004.1"/>
</dbReference>
<protein>
    <submittedName>
        <fullName evidence="2">Class I SAM-dependent methyltransferase</fullName>
    </submittedName>
</protein>
<dbReference type="InterPro" id="IPR013216">
    <property type="entry name" value="Methyltransf_11"/>
</dbReference>
<keyword evidence="3" id="KW-1185">Reference proteome</keyword>
<sequence length="298" mass="33479">MNLHKHIFHKLGKYFRRSQKTSKIHAEIHHAEIQADYVDSQDCGLLDAVQSGWFLNDSNELYKGFAIHPTDVVLDVGCGAGGATLFCARRGAHVIFVDSDAEKIAMVNSSARQTIARKVEGYVSNSLPLPLPDNLASRIMAQEVLEHVEQPAEILRELVRVGQPGALYLLTVPHPTGEKIQKEIGPQSHFEAPNHINIFETDEFESLITDAGLVIESKSSYGFYWTMWMFLYWTTQKASKQLHIGATHDLIKAPYPALLNDWAKLWHQIIKIPEAAPMKQALDQLLPKSQVILARKPN</sequence>
<dbReference type="GO" id="GO:0032259">
    <property type="term" value="P:methylation"/>
    <property type="evidence" value="ECO:0007669"/>
    <property type="project" value="UniProtKB-KW"/>
</dbReference>
<dbReference type="Pfam" id="PF08241">
    <property type="entry name" value="Methyltransf_11"/>
    <property type="match status" value="1"/>
</dbReference>
<feature type="domain" description="Methyltransferase type 11" evidence="1">
    <location>
        <begin position="74"/>
        <end position="168"/>
    </location>
</feature>
<accession>A0ABR8TNP8</accession>
<dbReference type="Proteomes" id="UP000611945">
    <property type="component" value="Unassembled WGS sequence"/>
</dbReference>
<dbReference type="InterPro" id="IPR029063">
    <property type="entry name" value="SAM-dependent_MTases_sf"/>
</dbReference>
<keyword evidence="2" id="KW-0808">Transferase</keyword>
<gene>
    <name evidence="2" type="ORF">H9642_09400</name>
</gene>
<organism evidence="2 3">
    <name type="scientific">Serpens gallinarum</name>
    <dbReference type="NCBI Taxonomy" id="2763075"/>
    <lineage>
        <taxon>Bacteria</taxon>
        <taxon>Pseudomonadati</taxon>
        <taxon>Pseudomonadota</taxon>
        <taxon>Gammaproteobacteria</taxon>
        <taxon>Pseudomonadales</taxon>
        <taxon>Pseudomonadaceae</taxon>
        <taxon>Pseudomonas</taxon>
    </lineage>
</organism>
<evidence type="ECO:0000259" key="1">
    <source>
        <dbReference type="Pfam" id="PF08241"/>
    </source>
</evidence>
<name>A0ABR8TNP8_9PSED</name>
<evidence type="ECO:0000313" key="3">
    <source>
        <dbReference type="Proteomes" id="UP000611945"/>
    </source>
</evidence>
<keyword evidence="2" id="KW-0489">Methyltransferase</keyword>
<reference evidence="2 3" key="1">
    <citation type="submission" date="2020-08" db="EMBL/GenBank/DDBJ databases">
        <title>A Genomic Blueprint of the Chicken Gut Microbiome.</title>
        <authorList>
            <person name="Gilroy R."/>
            <person name="Ravi A."/>
            <person name="Getino M."/>
            <person name="Pursley I."/>
            <person name="Horton D.L."/>
            <person name="Alikhan N.-F."/>
            <person name="Baker D."/>
            <person name="Gharbi K."/>
            <person name="Hall N."/>
            <person name="Watson M."/>
            <person name="Adriaenssens E.M."/>
            <person name="Foster-Nyarko E."/>
            <person name="Jarju S."/>
            <person name="Secka A."/>
            <person name="Antonio M."/>
            <person name="Oren A."/>
            <person name="Chaudhuri R."/>
            <person name="La Ragione R.M."/>
            <person name="Hildebrand F."/>
            <person name="Pallen M.J."/>
        </authorList>
    </citation>
    <scope>NUCLEOTIDE SEQUENCE [LARGE SCALE GENOMIC DNA]</scope>
    <source>
        <strain evidence="2 3">Sa2CUA2</strain>
    </source>
</reference>